<evidence type="ECO:0000313" key="1">
    <source>
        <dbReference type="EMBL" id="KAH3829781.1"/>
    </source>
</evidence>
<dbReference type="AlphaFoldDB" id="A0A9D4HA87"/>
<proteinExistence type="predicted"/>
<dbReference type="Proteomes" id="UP000828390">
    <property type="component" value="Unassembled WGS sequence"/>
</dbReference>
<gene>
    <name evidence="1" type="ORF">DPMN_103009</name>
</gene>
<accession>A0A9D4HA87</accession>
<organism evidence="1 2">
    <name type="scientific">Dreissena polymorpha</name>
    <name type="common">Zebra mussel</name>
    <name type="synonym">Mytilus polymorpha</name>
    <dbReference type="NCBI Taxonomy" id="45954"/>
    <lineage>
        <taxon>Eukaryota</taxon>
        <taxon>Metazoa</taxon>
        <taxon>Spiralia</taxon>
        <taxon>Lophotrochozoa</taxon>
        <taxon>Mollusca</taxon>
        <taxon>Bivalvia</taxon>
        <taxon>Autobranchia</taxon>
        <taxon>Heteroconchia</taxon>
        <taxon>Euheterodonta</taxon>
        <taxon>Imparidentia</taxon>
        <taxon>Neoheterodontei</taxon>
        <taxon>Myida</taxon>
        <taxon>Dreissenoidea</taxon>
        <taxon>Dreissenidae</taxon>
        <taxon>Dreissena</taxon>
    </lineage>
</organism>
<protein>
    <submittedName>
        <fullName evidence="1">Uncharacterized protein</fullName>
    </submittedName>
</protein>
<name>A0A9D4HA87_DREPO</name>
<sequence length="68" mass="7306">MRTGVTTRASFSWFIVCYGFGSGKAPIGVLLGREGTPAKTTKVRMGPRGNVAEGVFVEDEVSLCLIWP</sequence>
<comment type="caution">
    <text evidence="1">The sequence shown here is derived from an EMBL/GenBank/DDBJ whole genome shotgun (WGS) entry which is preliminary data.</text>
</comment>
<keyword evidence="2" id="KW-1185">Reference proteome</keyword>
<reference evidence="1" key="1">
    <citation type="journal article" date="2019" name="bioRxiv">
        <title>The Genome of the Zebra Mussel, Dreissena polymorpha: A Resource for Invasive Species Research.</title>
        <authorList>
            <person name="McCartney M.A."/>
            <person name="Auch B."/>
            <person name="Kono T."/>
            <person name="Mallez S."/>
            <person name="Zhang Y."/>
            <person name="Obille A."/>
            <person name="Becker A."/>
            <person name="Abrahante J.E."/>
            <person name="Garbe J."/>
            <person name="Badalamenti J.P."/>
            <person name="Herman A."/>
            <person name="Mangelson H."/>
            <person name="Liachko I."/>
            <person name="Sullivan S."/>
            <person name="Sone E.D."/>
            <person name="Koren S."/>
            <person name="Silverstein K.A.T."/>
            <person name="Beckman K.B."/>
            <person name="Gohl D.M."/>
        </authorList>
    </citation>
    <scope>NUCLEOTIDE SEQUENCE</scope>
    <source>
        <strain evidence="1">Duluth1</strain>
        <tissue evidence="1">Whole animal</tissue>
    </source>
</reference>
<reference evidence="1" key="2">
    <citation type="submission" date="2020-11" db="EMBL/GenBank/DDBJ databases">
        <authorList>
            <person name="McCartney M.A."/>
            <person name="Auch B."/>
            <person name="Kono T."/>
            <person name="Mallez S."/>
            <person name="Becker A."/>
            <person name="Gohl D.M."/>
            <person name="Silverstein K.A.T."/>
            <person name="Koren S."/>
            <person name="Bechman K.B."/>
            <person name="Herman A."/>
            <person name="Abrahante J.E."/>
            <person name="Garbe J."/>
        </authorList>
    </citation>
    <scope>NUCLEOTIDE SEQUENCE</scope>
    <source>
        <strain evidence="1">Duluth1</strain>
        <tissue evidence="1">Whole animal</tissue>
    </source>
</reference>
<dbReference type="EMBL" id="JAIWYP010000004">
    <property type="protein sequence ID" value="KAH3829781.1"/>
    <property type="molecule type" value="Genomic_DNA"/>
</dbReference>
<evidence type="ECO:0000313" key="2">
    <source>
        <dbReference type="Proteomes" id="UP000828390"/>
    </source>
</evidence>